<comment type="cofactor">
    <cofactor evidence="1">
        <name>a divalent metal cation</name>
        <dbReference type="ChEBI" id="CHEBI:60240"/>
    </cofactor>
</comment>
<feature type="compositionally biased region" description="Low complexity" evidence="3">
    <location>
        <begin position="31"/>
        <end position="47"/>
    </location>
</feature>
<reference evidence="7 8" key="1">
    <citation type="submission" date="2024-02" db="EMBL/GenBank/DDBJ databases">
        <title>High-quality chromosome-scale genome assembly of Pensacola bahiagrass (Paspalum notatum Flugge var. saurae).</title>
        <authorList>
            <person name="Vega J.M."/>
            <person name="Podio M."/>
            <person name="Orjuela J."/>
            <person name="Siena L.A."/>
            <person name="Pessino S.C."/>
            <person name="Combes M.C."/>
            <person name="Mariac C."/>
            <person name="Albertini E."/>
            <person name="Pupilli F."/>
            <person name="Ortiz J.P.A."/>
            <person name="Leblanc O."/>
        </authorList>
    </citation>
    <scope>NUCLEOTIDE SEQUENCE [LARGE SCALE GENOMIC DNA]</scope>
    <source>
        <strain evidence="7">R1</strain>
        <tissue evidence="7">Leaf</tissue>
    </source>
</reference>
<evidence type="ECO:0000259" key="6">
    <source>
        <dbReference type="Pfam" id="PF26138"/>
    </source>
</evidence>
<accession>A0AAQ3XBF3</accession>
<evidence type="ECO:0000259" key="4">
    <source>
        <dbReference type="Pfam" id="PF12776"/>
    </source>
</evidence>
<evidence type="ECO:0000256" key="3">
    <source>
        <dbReference type="SAM" id="MobiDB-lite"/>
    </source>
</evidence>
<evidence type="ECO:0000313" key="8">
    <source>
        <dbReference type="Proteomes" id="UP001341281"/>
    </source>
</evidence>
<protein>
    <recommendedName>
        <fullName evidence="9">DDE Tnp4 domain-containing protein</fullName>
    </recommendedName>
</protein>
<dbReference type="EMBL" id="CP144753">
    <property type="protein sequence ID" value="WVZ92125.1"/>
    <property type="molecule type" value="Genomic_DNA"/>
</dbReference>
<keyword evidence="8" id="KW-1185">Reference proteome</keyword>
<dbReference type="InterPro" id="IPR058353">
    <property type="entry name" value="DUF8040"/>
</dbReference>
<dbReference type="InterPro" id="IPR027806">
    <property type="entry name" value="HARBI1_dom"/>
</dbReference>
<dbReference type="PANTHER" id="PTHR47069">
    <property type="match status" value="1"/>
</dbReference>
<evidence type="ECO:0008006" key="9">
    <source>
        <dbReference type="Google" id="ProtNLM"/>
    </source>
</evidence>
<evidence type="ECO:0000256" key="2">
    <source>
        <dbReference type="ARBA" id="ARBA00022723"/>
    </source>
</evidence>
<evidence type="ECO:0000256" key="1">
    <source>
        <dbReference type="ARBA" id="ARBA00001968"/>
    </source>
</evidence>
<dbReference type="GO" id="GO:0046872">
    <property type="term" value="F:metal ion binding"/>
    <property type="evidence" value="ECO:0007669"/>
    <property type="project" value="UniProtKB-KW"/>
</dbReference>
<sequence length="916" mass="103694">MLLRLRSQRRSPRRSPTLSFRLNPPPHRRSSSASTTLCRSSASATAAAPPPPHRLGLLRLRHRHSPLAEAPPPPRPRLLSPRAPPRLLRPRRRHPPLPKLRLRHSCGSSASAPPQLLRLRRRHPPLPKLRLRHGRGSSASAPPQLLRLSATATLLSPKLRLRHRCSSSASAPSTAVVARTKSAPKMAGFGADGTGISSPGPIRTPTTTDLTSTPTMRPGRRLHLGSSSGHGSTNDETEVEDDDDVHDIIQIDKSKKKVAKKIDKANWSIKNNTLLLQLLSEQIDLGNYNKGIMSREGYRQLCAKYYCATGLRHDSKQLGGRIRTLKQMYGFIKDMHTDSGLGRDDQGWPTASIEWWDTKTKGCPELKKLKWGPPEYFDLLEHCFHDVAVDGSSAFVPGQEDEEELNEDEEQENEVEELQETENSPMSSSGQKRGSSTSTRSTADSPVKKSKSPMLKVMKQYLQMSATQSAQRNQFLKKLGSKQEVAEAKLEDSIKQAQQLAKQAGLDESSSEFYAVSHICKDEALLKFFINMETSEGRALDGQLDSSDEEVLNLLHEDAEHEKQMMETIFFFGMYHDTYIHKNKRRKAPESGEDLVMRNLADKTECYKLFRLTPPMFYRLHDLLVQSYGLKSTSKSNSIEALGMFLWMVGASQSVRQVDNRLQRSVDTVHRNFAKVLKCLVKLAADIIRPVDPHFKTIHRRLQCPRFRPHFNDCIGAIDGTHVEVVVPNDKKVQYLCRKGHTTQNVLAVVDFDMRFTFVLAGWPGSVHDMRVFNDATNKYKERFPHPPLGKYYLVDSGYPNRAGYLAPYNGTKYHLPEFRNSTVPRGMKETFNFAHSSLRNVVERAFGVLKMKWRMLLKVPSYPPAKQARIIVACMALHNFIRESKLMDKHFDRCDRDEHYVPIEASMSQPCRRDT</sequence>
<dbReference type="Pfam" id="PF26138">
    <property type="entry name" value="DUF8040"/>
    <property type="match status" value="1"/>
</dbReference>
<dbReference type="Proteomes" id="UP001341281">
    <property type="component" value="Chromosome 09"/>
</dbReference>
<feature type="region of interest" description="Disordered" evidence="3">
    <location>
        <begin position="1"/>
        <end position="114"/>
    </location>
</feature>
<evidence type="ECO:0000313" key="7">
    <source>
        <dbReference type="EMBL" id="WVZ92125.1"/>
    </source>
</evidence>
<feature type="domain" description="Myb/SANT-like" evidence="4">
    <location>
        <begin position="266"/>
        <end position="357"/>
    </location>
</feature>
<dbReference type="AlphaFoldDB" id="A0AAQ3XBF3"/>
<feature type="region of interest" description="Disordered" evidence="3">
    <location>
        <begin position="396"/>
        <end position="454"/>
    </location>
</feature>
<dbReference type="Pfam" id="PF13359">
    <property type="entry name" value="DDE_Tnp_4"/>
    <property type="match status" value="1"/>
</dbReference>
<feature type="compositionally biased region" description="Basic residues" evidence="3">
    <location>
        <begin position="88"/>
        <end position="104"/>
    </location>
</feature>
<keyword evidence="2" id="KW-0479">Metal-binding</keyword>
<feature type="compositionally biased region" description="Acidic residues" evidence="3">
    <location>
        <begin position="399"/>
        <end position="420"/>
    </location>
</feature>
<feature type="compositionally biased region" description="Low complexity" evidence="3">
    <location>
        <begin position="204"/>
        <end position="215"/>
    </location>
</feature>
<gene>
    <name evidence="7" type="ORF">U9M48_038212</name>
</gene>
<dbReference type="PANTHER" id="PTHR47069:SF11">
    <property type="entry name" value="OS04G0275550 PROTEIN"/>
    <property type="match status" value="1"/>
</dbReference>
<feature type="compositionally biased region" description="Basic residues" evidence="3">
    <location>
        <begin position="1"/>
        <end position="13"/>
    </location>
</feature>
<proteinExistence type="predicted"/>
<name>A0AAQ3XBF3_PASNO</name>
<dbReference type="InterPro" id="IPR024752">
    <property type="entry name" value="Myb/SANT-like_dom"/>
</dbReference>
<feature type="domain" description="DDE Tnp4" evidence="5">
    <location>
        <begin position="718"/>
        <end position="880"/>
    </location>
</feature>
<evidence type="ECO:0000259" key="5">
    <source>
        <dbReference type="Pfam" id="PF13359"/>
    </source>
</evidence>
<feature type="domain" description="DUF8040" evidence="6">
    <location>
        <begin position="591"/>
        <end position="682"/>
    </location>
</feature>
<feature type="compositionally biased region" description="Low complexity" evidence="3">
    <location>
        <begin position="421"/>
        <end position="445"/>
    </location>
</feature>
<feature type="region of interest" description="Disordered" evidence="3">
    <location>
        <begin position="186"/>
        <end position="242"/>
    </location>
</feature>
<organism evidence="7 8">
    <name type="scientific">Paspalum notatum var. saurae</name>
    <dbReference type="NCBI Taxonomy" id="547442"/>
    <lineage>
        <taxon>Eukaryota</taxon>
        <taxon>Viridiplantae</taxon>
        <taxon>Streptophyta</taxon>
        <taxon>Embryophyta</taxon>
        <taxon>Tracheophyta</taxon>
        <taxon>Spermatophyta</taxon>
        <taxon>Magnoliopsida</taxon>
        <taxon>Liliopsida</taxon>
        <taxon>Poales</taxon>
        <taxon>Poaceae</taxon>
        <taxon>PACMAD clade</taxon>
        <taxon>Panicoideae</taxon>
        <taxon>Andropogonodae</taxon>
        <taxon>Paspaleae</taxon>
        <taxon>Paspalinae</taxon>
        <taxon>Paspalum</taxon>
    </lineage>
</organism>
<dbReference type="Pfam" id="PF12776">
    <property type="entry name" value="Myb_DNA-bind_3"/>
    <property type="match status" value="1"/>
</dbReference>